<dbReference type="Proteomes" id="UP000237340">
    <property type="component" value="Unassembled WGS sequence"/>
</dbReference>
<proteinExistence type="predicted"/>
<comment type="caution">
    <text evidence="2">The sequence shown here is derived from an EMBL/GenBank/DDBJ whole genome shotgun (WGS) entry which is preliminary data.</text>
</comment>
<reference evidence="2 3" key="1">
    <citation type="submission" date="2018-01" db="EMBL/GenBank/DDBJ databases">
        <title>Cryobacterium sp. nov., from glaciers in China.</title>
        <authorList>
            <person name="Liu Q."/>
            <person name="Xin Y.-H."/>
        </authorList>
    </citation>
    <scope>NUCLEOTIDE SEQUENCE [LARGE SCALE GENOMIC DNA]</scope>
    <source>
        <strain evidence="2 3">TMN-42</strain>
    </source>
</reference>
<accession>A0A2S3ZAT2</accession>
<dbReference type="AlphaFoldDB" id="A0A2S3ZAT2"/>
<keyword evidence="3" id="KW-1185">Reference proteome</keyword>
<keyword evidence="1" id="KW-0732">Signal</keyword>
<sequence>MTYNDVRSSSCSSAHSRPGRFALAATLSVALVGTGALAAVPASAATATTTKSTPAALPAAEASAPLTNLSHLNFLLAEVPLPVIAGHTTYQAAEDPVVEAPWTYAGKNDDGSYSPIGGGVLDPATGYYSQGAFNADDTSRAAVVYLRHWQQTGDTTSRDHAFQTLRSLTYLQTTEGPNAGNVVLWQQVDGTLNPSAKPVELPDPSDSDESYWLARTVWALGEGYAAFADDDPEFAAFLEERLNLSLAALNAGSLGDYPSYDVADGDPVPAWLIADGADASAEAVLGLAAYLQAEPAGPTVAVAETALSQLSEGIAAMSTDEGASGDWPFGAIMPWTKSPSLWHAWGGLAPVAVATASGVLDNPTLLAAAVQDTAQFTPQLLAAGGPDNAWSPTPGEAQIAYGVDSRLQSLVATAEAADAPGLLNLAAITAGWYFGANPSGLPAYDPATGTAIDGIEPDGGVNPNSGAESTIHALFSMLTLDANPDLKAAALGITATVATDGLSVVEAESGTITGGTVTTPASAWTGEANWSGGAYVDLAAGGTLRITVPTDDQARRVHPIVNQVVEPAGTTTWTVGSKRPGKGKAPLLGSTANGGAGEQGVTEAPGQLLPLPLANTLPGKASEVVGTTDAAAQLDALLIQPLISTVAVTGPDGDSTLFVSADVADTKRRIDVPRGQQLVQQAFDAAGQPIPDAHNGKGDKRGGTVFIAAGGFTQVWFEAR</sequence>
<organism evidence="2 3">
    <name type="scientific">Cryobacterium zongtaii</name>
    <dbReference type="NCBI Taxonomy" id="1259217"/>
    <lineage>
        <taxon>Bacteria</taxon>
        <taxon>Bacillati</taxon>
        <taxon>Actinomycetota</taxon>
        <taxon>Actinomycetes</taxon>
        <taxon>Micrococcales</taxon>
        <taxon>Microbacteriaceae</taxon>
        <taxon>Cryobacterium</taxon>
    </lineage>
</organism>
<name>A0A2S3ZAT2_9MICO</name>
<evidence type="ECO:0000256" key="1">
    <source>
        <dbReference type="SAM" id="SignalP"/>
    </source>
</evidence>
<feature type="chain" id="PRO_5015484613" evidence="1">
    <location>
        <begin position="39"/>
        <end position="720"/>
    </location>
</feature>
<evidence type="ECO:0000313" key="3">
    <source>
        <dbReference type="Proteomes" id="UP000237340"/>
    </source>
</evidence>
<feature type="signal peptide" evidence="1">
    <location>
        <begin position="1"/>
        <end position="38"/>
    </location>
</feature>
<dbReference type="RefSeq" id="WP_103461704.1">
    <property type="nucleotide sequence ID" value="NZ_PPXD01000026.1"/>
</dbReference>
<gene>
    <name evidence="2" type="ORF">C3B61_17150</name>
</gene>
<evidence type="ECO:0000313" key="2">
    <source>
        <dbReference type="EMBL" id="POH62572.1"/>
    </source>
</evidence>
<dbReference type="EMBL" id="PPXD01000026">
    <property type="protein sequence ID" value="POH62572.1"/>
    <property type="molecule type" value="Genomic_DNA"/>
</dbReference>
<protein>
    <submittedName>
        <fullName evidence="2">Uncharacterized protein</fullName>
    </submittedName>
</protein>